<dbReference type="AlphaFoldDB" id="A0A0H2YSU0"/>
<reference evidence="2 3" key="1">
    <citation type="journal article" date="2006" name="Genome Res.">
        <title>Skewed genomic variability in strains of the toxigenic bacterial pathogen, Clostridium perfringens.</title>
        <authorList>
            <person name="Myers G.S."/>
            <person name="Rasko D.A."/>
            <person name="Cheung J.K."/>
            <person name="Ravel J."/>
            <person name="Seshadri R."/>
            <person name="Deboy R.T."/>
            <person name="Ren Q."/>
            <person name="Varga J."/>
            <person name="Awad M.M."/>
            <person name="Brinkac L.M."/>
            <person name="Daugherty S.C."/>
            <person name="Haft D.H."/>
            <person name="Dodson R.J."/>
            <person name="Madupu R."/>
            <person name="Nelson W.C."/>
            <person name="Rosovitz M.J."/>
            <person name="Sullivan S.A."/>
            <person name="Khouri H."/>
            <person name="Dimitrov G.I."/>
            <person name="Watkins K.L."/>
            <person name="Mulligan S."/>
            <person name="Benton J."/>
            <person name="Radune D."/>
            <person name="Fisher D.J."/>
            <person name="Atkins H.S."/>
            <person name="Hiscox T."/>
            <person name="Jost B.H."/>
            <person name="Billington S.J."/>
            <person name="Songer J.G."/>
            <person name="McClane B.A."/>
            <person name="Titball R.W."/>
            <person name="Rood J.I."/>
            <person name="Melville S.B."/>
            <person name="Paulsen I.T."/>
        </authorList>
    </citation>
    <scope>NUCLEOTIDE SEQUENCE [LARGE SCALE GENOMIC DNA]</scope>
    <source>
        <strain evidence="3">ATCC 13124 / DSM 756 / JCM 1290 / NCIMB 6125 / NCTC 8237 / S 107 / Type A</strain>
    </source>
</reference>
<feature type="transmembrane region" description="Helical" evidence="1">
    <location>
        <begin position="6"/>
        <end position="24"/>
    </location>
</feature>
<organism evidence="2 3">
    <name type="scientific">Clostridium perfringens (strain ATCC 13124 / DSM 756 / JCM 1290 / NCIMB 6125 / NCTC 8237 / Type A)</name>
    <dbReference type="NCBI Taxonomy" id="195103"/>
    <lineage>
        <taxon>Bacteria</taxon>
        <taxon>Bacillati</taxon>
        <taxon>Bacillota</taxon>
        <taxon>Clostridia</taxon>
        <taxon>Eubacteriales</taxon>
        <taxon>Clostridiaceae</taxon>
        <taxon>Clostridium</taxon>
    </lineage>
</organism>
<feature type="transmembrane region" description="Helical" evidence="1">
    <location>
        <begin position="86"/>
        <end position="107"/>
    </location>
</feature>
<dbReference type="KEGG" id="cpf:CPF_1345"/>
<keyword evidence="1" id="KW-0812">Transmembrane</keyword>
<keyword evidence="3" id="KW-1185">Reference proteome</keyword>
<keyword evidence="1" id="KW-0472">Membrane</keyword>
<name>A0A0H2YSU0_CLOP1</name>
<accession>A0A0H2YSU0</accession>
<protein>
    <submittedName>
        <fullName evidence="2">Membrane protein</fullName>
    </submittedName>
</protein>
<dbReference type="HOGENOM" id="CLU_1701201_0_0_9"/>
<feature type="transmembrane region" description="Helical" evidence="1">
    <location>
        <begin position="31"/>
        <end position="50"/>
    </location>
</feature>
<feature type="transmembrane region" description="Helical" evidence="1">
    <location>
        <begin position="113"/>
        <end position="133"/>
    </location>
</feature>
<evidence type="ECO:0000256" key="1">
    <source>
        <dbReference type="SAM" id="Phobius"/>
    </source>
</evidence>
<dbReference type="EMBL" id="CP000246">
    <property type="protein sequence ID" value="ABG84103.1"/>
    <property type="molecule type" value="Genomic_DNA"/>
</dbReference>
<gene>
    <name evidence="2" type="ordered locus">CPF_1345</name>
</gene>
<evidence type="ECO:0000313" key="2">
    <source>
        <dbReference type="EMBL" id="ABG84103.1"/>
    </source>
</evidence>
<dbReference type="PaxDb" id="195103-CPF_1345"/>
<evidence type="ECO:0000313" key="3">
    <source>
        <dbReference type="Proteomes" id="UP000001823"/>
    </source>
</evidence>
<proteinExistence type="predicted"/>
<dbReference type="Proteomes" id="UP000001823">
    <property type="component" value="Chromosome"/>
</dbReference>
<sequence>MILDVFIFSIICIPINIFLKNKFYSKYFKRYFLIALFLNFLALFLGLIFHKYLDEFLYFILVNSSYLSVVYRGNLKLNDKYILKHLIKAFVFLLLALLLIFIVAYSFKITIKSIYGYYLILLLYPIQASYHLYKNIMELYYLNQKYIRDEYIEV</sequence>
<keyword evidence="1" id="KW-1133">Transmembrane helix</keyword>